<dbReference type="Pfam" id="PF11926">
    <property type="entry name" value="DUF3444"/>
    <property type="match status" value="2"/>
</dbReference>
<evidence type="ECO:0000256" key="1">
    <source>
        <dbReference type="SAM" id="MobiDB-lite"/>
    </source>
</evidence>
<evidence type="ECO:0000313" key="4">
    <source>
        <dbReference type="Proteomes" id="UP001443914"/>
    </source>
</evidence>
<dbReference type="InterPro" id="IPR036869">
    <property type="entry name" value="J_dom_sf"/>
</dbReference>
<dbReference type="Proteomes" id="UP001443914">
    <property type="component" value="Unassembled WGS sequence"/>
</dbReference>
<protein>
    <recommendedName>
        <fullName evidence="2">DUF3444 domain-containing protein</fullName>
    </recommendedName>
</protein>
<sequence>MDVTKFPAFEKVESAKRMVADNDYVGARSKLLEAHYQYPSLENLPKMITACDVLCAAELTFSDNEHDWYWILQLSPIASVSHIRLQHKKLVTVLEGIKKEFPGAVAALKLVHNAFFVLSNPPKRLVFDSQRLTSWCNFEPVVSPVSSVDNAGSHSGKGLAQEQDPLGCESSMSRKIDDVNVLGGVDEKCSMLDELDDAANELDGVCSKEVGSVASPLKQMPENEGLTSENTAMLPSLLTGKTLPLLSTTSRHEDEGLYDVEGSSKANDFEVGQIWAACDDEKLPRRYARISSVSTSPFRLVVIWLQPVPETENEEKWCEAGLPVVCGLFNLHGDEESVVDCSIFSFWVSYTANPTYDEFRIHPQEDEIWAIYKDWRPFEWCCNPESRNGAFQIIRILCVKEEECVLVVEPVKSDGSENVCRIDTRECQESFEIPVSCFYRFSHRLPSYESKEIGKDHASCSNFSTTQCFRSLPSLPVSNGSSLKAEWIPGDFMPGQVWAIYDGPDQMPRRYVVVNNLVTNRTVCVNLLEPHPMREEEICWVEENLALGCGVFRVGATLASLPMNKFSHLVNCDRSNKQSFYRIYPRKGEVWAMYRNWNTKWKKNDFDRSHCRIVQITSDFCEQGGVQVSSLEQVPGYKTFFQKQLCDGFALNRAVRRGEMLSFSHRVEAFVVPGIQAHGIPECSWHLEPDALPLVLSN</sequence>
<dbReference type="SUPFAM" id="SSF46565">
    <property type="entry name" value="Chaperone J-domain"/>
    <property type="match status" value="1"/>
</dbReference>
<dbReference type="Gene3D" id="1.10.287.110">
    <property type="entry name" value="DnaJ domain"/>
    <property type="match status" value="1"/>
</dbReference>
<keyword evidence="4" id="KW-1185">Reference proteome</keyword>
<feature type="domain" description="DUF3444" evidence="2">
    <location>
        <begin position="490"/>
        <end position="673"/>
    </location>
</feature>
<gene>
    <name evidence="3" type="ORF">RND81_11G187200</name>
</gene>
<dbReference type="AlphaFoldDB" id="A0AAW1HNT2"/>
<dbReference type="EMBL" id="JBDFQZ010000011">
    <property type="protein sequence ID" value="KAK9678089.1"/>
    <property type="molecule type" value="Genomic_DNA"/>
</dbReference>
<reference evidence="3 4" key="1">
    <citation type="submission" date="2024-03" db="EMBL/GenBank/DDBJ databases">
        <title>WGS assembly of Saponaria officinalis var. Norfolk2.</title>
        <authorList>
            <person name="Jenkins J."/>
            <person name="Shu S."/>
            <person name="Grimwood J."/>
            <person name="Barry K."/>
            <person name="Goodstein D."/>
            <person name="Schmutz J."/>
            <person name="Leebens-Mack J."/>
            <person name="Osbourn A."/>
        </authorList>
    </citation>
    <scope>NUCLEOTIDE SEQUENCE [LARGE SCALE GENOMIC DNA]</scope>
    <source>
        <strain evidence="4">cv. Norfolk2</strain>
        <strain evidence="3">JIC</strain>
        <tissue evidence="3">Leaf</tissue>
    </source>
</reference>
<dbReference type="EMBL" id="JBDFQZ010000011">
    <property type="protein sequence ID" value="KAK9678090.1"/>
    <property type="molecule type" value="Genomic_DNA"/>
</dbReference>
<feature type="domain" description="DUF3444" evidence="2">
    <location>
        <begin position="253"/>
        <end position="450"/>
    </location>
</feature>
<dbReference type="PANTHER" id="PTHR47374">
    <property type="entry name" value="ENDOSOME ANTIGEN-LIKE PROTEIN, PUTATIVE (DUF3444)-RELATED"/>
    <property type="match status" value="1"/>
</dbReference>
<comment type="caution">
    <text evidence="3">The sequence shown here is derived from an EMBL/GenBank/DDBJ whole genome shotgun (WGS) entry which is preliminary data.</text>
</comment>
<name>A0AAW1HNT2_SAPOF</name>
<evidence type="ECO:0000259" key="2">
    <source>
        <dbReference type="Pfam" id="PF11926"/>
    </source>
</evidence>
<dbReference type="InterPro" id="IPR024593">
    <property type="entry name" value="DUF3444"/>
</dbReference>
<organism evidence="3 4">
    <name type="scientific">Saponaria officinalis</name>
    <name type="common">Common soapwort</name>
    <name type="synonym">Lychnis saponaria</name>
    <dbReference type="NCBI Taxonomy" id="3572"/>
    <lineage>
        <taxon>Eukaryota</taxon>
        <taxon>Viridiplantae</taxon>
        <taxon>Streptophyta</taxon>
        <taxon>Embryophyta</taxon>
        <taxon>Tracheophyta</taxon>
        <taxon>Spermatophyta</taxon>
        <taxon>Magnoliopsida</taxon>
        <taxon>eudicotyledons</taxon>
        <taxon>Gunneridae</taxon>
        <taxon>Pentapetalae</taxon>
        <taxon>Caryophyllales</taxon>
        <taxon>Caryophyllaceae</taxon>
        <taxon>Caryophylleae</taxon>
        <taxon>Saponaria</taxon>
    </lineage>
</organism>
<feature type="region of interest" description="Disordered" evidence="1">
    <location>
        <begin position="147"/>
        <end position="167"/>
    </location>
</feature>
<accession>A0AAW1HNT2</accession>
<dbReference type="PANTHER" id="PTHR47374:SF2">
    <property type="entry name" value="OS01G0927400 PROTEIN"/>
    <property type="match status" value="1"/>
</dbReference>
<proteinExistence type="predicted"/>
<evidence type="ECO:0000313" key="3">
    <source>
        <dbReference type="EMBL" id="KAK9678090.1"/>
    </source>
</evidence>